<dbReference type="OrthoDB" id="6435651at2759"/>
<organism evidence="1 2">
    <name type="scientific">Araneus ventricosus</name>
    <name type="common">Orbweaver spider</name>
    <name type="synonym">Epeira ventricosa</name>
    <dbReference type="NCBI Taxonomy" id="182803"/>
    <lineage>
        <taxon>Eukaryota</taxon>
        <taxon>Metazoa</taxon>
        <taxon>Ecdysozoa</taxon>
        <taxon>Arthropoda</taxon>
        <taxon>Chelicerata</taxon>
        <taxon>Arachnida</taxon>
        <taxon>Araneae</taxon>
        <taxon>Araneomorphae</taxon>
        <taxon>Entelegynae</taxon>
        <taxon>Araneoidea</taxon>
        <taxon>Araneidae</taxon>
        <taxon>Araneus</taxon>
    </lineage>
</organism>
<evidence type="ECO:0000313" key="2">
    <source>
        <dbReference type="Proteomes" id="UP000499080"/>
    </source>
</evidence>
<dbReference type="Pfam" id="PF05380">
    <property type="entry name" value="Peptidase_A17"/>
    <property type="match status" value="1"/>
</dbReference>
<sequence>MTILARKSRVPPIRVICMPHLELWACGLLAQLMQKISSSLRLEIRDIVLNTGSMILLPWVNTPANHLKTFIANRVSKVQRLTENCH</sequence>
<name>A0A4Y2UAL0_ARAVE</name>
<gene>
    <name evidence="1" type="ORF">AVEN_140629_1</name>
</gene>
<comment type="caution">
    <text evidence="1">The sequence shown here is derived from an EMBL/GenBank/DDBJ whole genome shotgun (WGS) entry which is preliminary data.</text>
</comment>
<dbReference type="EMBL" id="BGPR01034641">
    <property type="protein sequence ID" value="GBO09111.1"/>
    <property type="molecule type" value="Genomic_DNA"/>
</dbReference>
<proteinExistence type="predicted"/>
<dbReference type="AlphaFoldDB" id="A0A4Y2UAL0"/>
<dbReference type="Proteomes" id="UP000499080">
    <property type="component" value="Unassembled WGS sequence"/>
</dbReference>
<dbReference type="InterPro" id="IPR008042">
    <property type="entry name" value="Retrotrans_Pao"/>
</dbReference>
<evidence type="ECO:0000313" key="1">
    <source>
        <dbReference type="EMBL" id="GBO09111.1"/>
    </source>
</evidence>
<protein>
    <submittedName>
        <fullName evidence="1">Uncharacterized protein</fullName>
    </submittedName>
</protein>
<reference evidence="1 2" key="1">
    <citation type="journal article" date="2019" name="Sci. Rep.">
        <title>Orb-weaving spider Araneus ventricosus genome elucidates the spidroin gene catalogue.</title>
        <authorList>
            <person name="Kono N."/>
            <person name="Nakamura H."/>
            <person name="Ohtoshi R."/>
            <person name="Moran D.A.P."/>
            <person name="Shinohara A."/>
            <person name="Yoshida Y."/>
            <person name="Fujiwara M."/>
            <person name="Mori M."/>
            <person name="Tomita M."/>
            <person name="Arakawa K."/>
        </authorList>
    </citation>
    <scope>NUCLEOTIDE SEQUENCE [LARGE SCALE GENOMIC DNA]</scope>
</reference>
<accession>A0A4Y2UAL0</accession>
<keyword evidence="2" id="KW-1185">Reference proteome</keyword>